<protein>
    <submittedName>
        <fullName evidence="1">Uncharacterized protein</fullName>
    </submittedName>
</protein>
<sequence length="57" mass="6523">MEQMNTHSFASCYVIETVYCCSDNAGMFIIQHSRALMIDTHLSSEVDKFINPTCLIY</sequence>
<evidence type="ECO:0000313" key="1">
    <source>
        <dbReference type="EMBL" id="MBX63231.1"/>
    </source>
</evidence>
<dbReference type="EMBL" id="GGEC01082747">
    <property type="protein sequence ID" value="MBX63231.1"/>
    <property type="molecule type" value="Transcribed_RNA"/>
</dbReference>
<name>A0A2P2Q8D5_RHIMU</name>
<organism evidence="1">
    <name type="scientific">Rhizophora mucronata</name>
    <name type="common">Asiatic mangrove</name>
    <dbReference type="NCBI Taxonomy" id="61149"/>
    <lineage>
        <taxon>Eukaryota</taxon>
        <taxon>Viridiplantae</taxon>
        <taxon>Streptophyta</taxon>
        <taxon>Embryophyta</taxon>
        <taxon>Tracheophyta</taxon>
        <taxon>Spermatophyta</taxon>
        <taxon>Magnoliopsida</taxon>
        <taxon>eudicotyledons</taxon>
        <taxon>Gunneridae</taxon>
        <taxon>Pentapetalae</taxon>
        <taxon>rosids</taxon>
        <taxon>fabids</taxon>
        <taxon>Malpighiales</taxon>
        <taxon>Rhizophoraceae</taxon>
        <taxon>Rhizophora</taxon>
    </lineage>
</organism>
<reference evidence="1" key="1">
    <citation type="submission" date="2018-02" db="EMBL/GenBank/DDBJ databases">
        <title>Rhizophora mucronata_Transcriptome.</title>
        <authorList>
            <person name="Meera S.P."/>
            <person name="Sreeshan A."/>
            <person name="Augustine A."/>
        </authorList>
    </citation>
    <scope>NUCLEOTIDE SEQUENCE</scope>
    <source>
        <tissue evidence="1">Leaf</tissue>
    </source>
</reference>
<proteinExistence type="predicted"/>
<dbReference type="AlphaFoldDB" id="A0A2P2Q8D5"/>
<accession>A0A2P2Q8D5</accession>